<dbReference type="PROSITE" id="PS50404">
    <property type="entry name" value="GST_NTER"/>
    <property type="match status" value="1"/>
</dbReference>
<comment type="catalytic activity">
    <reaction evidence="7">
        <text>RX + glutathione = an S-substituted glutathione + a halide anion + H(+)</text>
        <dbReference type="Rhea" id="RHEA:16437"/>
        <dbReference type="ChEBI" id="CHEBI:15378"/>
        <dbReference type="ChEBI" id="CHEBI:16042"/>
        <dbReference type="ChEBI" id="CHEBI:17792"/>
        <dbReference type="ChEBI" id="CHEBI:57925"/>
        <dbReference type="ChEBI" id="CHEBI:90779"/>
        <dbReference type="EC" id="2.5.1.18"/>
    </reaction>
</comment>
<dbReference type="OrthoDB" id="422574at2759"/>
<dbReference type="CDD" id="cd03053">
    <property type="entry name" value="GST_N_Phi"/>
    <property type="match status" value="1"/>
</dbReference>
<evidence type="ECO:0000256" key="6">
    <source>
        <dbReference type="ARBA" id="ARBA00022679"/>
    </source>
</evidence>
<evidence type="ECO:0000256" key="2">
    <source>
        <dbReference type="ARBA" id="ARBA00010128"/>
    </source>
</evidence>
<dbReference type="KEGG" id="vra:106774513"/>
<comment type="similarity">
    <text evidence="2">Belongs to the GST superfamily. Phi family.</text>
</comment>
<reference evidence="10" key="1">
    <citation type="journal article" date="2014" name="Nat. Commun.">
        <title>Genome sequence of mungbean and insights into evolution within Vigna species.</title>
        <authorList>
            <person name="Kang Y.J."/>
            <person name="Kim S.K."/>
            <person name="Kim M.Y."/>
            <person name="Lestari P."/>
            <person name="Kim K.H."/>
            <person name="Ha B.K."/>
            <person name="Jun T.H."/>
            <person name="Hwang W.J."/>
            <person name="Lee T."/>
            <person name="Lee J."/>
            <person name="Shim S."/>
            <person name="Yoon M.Y."/>
            <person name="Jang Y.E."/>
            <person name="Han K.S."/>
            <person name="Taeprayoon P."/>
            <person name="Yoon N."/>
            <person name="Somta P."/>
            <person name="Tanya P."/>
            <person name="Kim K.S."/>
            <person name="Gwag J.G."/>
            <person name="Moon J.K."/>
            <person name="Lee Y.H."/>
            <person name="Park B.S."/>
            <person name="Bombarely A."/>
            <person name="Doyle J.J."/>
            <person name="Jackson S.A."/>
            <person name="Schafleitner R."/>
            <person name="Srinives P."/>
            <person name="Varshney R.K."/>
            <person name="Lee S.H."/>
        </authorList>
    </citation>
    <scope>NUCLEOTIDE SEQUENCE [LARGE SCALE GENOMIC DNA]</scope>
    <source>
        <strain evidence="10">cv. VC1973A</strain>
    </source>
</reference>
<dbReference type="InterPro" id="IPR004046">
    <property type="entry name" value="GST_C"/>
</dbReference>
<feature type="domain" description="GST C-terminal" evidence="9">
    <location>
        <begin position="89"/>
        <end position="213"/>
    </location>
</feature>
<name>A0A1S3VFG7_VIGRR</name>
<accession>A0A1S3VFG7</accession>
<dbReference type="SUPFAM" id="SSF47616">
    <property type="entry name" value="GST C-terminal domain-like"/>
    <property type="match status" value="1"/>
</dbReference>
<evidence type="ECO:0000313" key="10">
    <source>
        <dbReference type="Proteomes" id="UP000087766"/>
    </source>
</evidence>
<evidence type="ECO:0000256" key="7">
    <source>
        <dbReference type="ARBA" id="ARBA00047960"/>
    </source>
</evidence>
<dbReference type="Pfam" id="PF00043">
    <property type="entry name" value="GST_C"/>
    <property type="match status" value="1"/>
</dbReference>
<dbReference type="InterPro" id="IPR040079">
    <property type="entry name" value="Glutathione_S-Trfase"/>
</dbReference>
<dbReference type="Pfam" id="PF02798">
    <property type="entry name" value="GST_N"/>
    <property type="match status" value="1"/>
</dbReference>
<dbReference type="Gene3D" id="3.40.30.10">
    <property type="entry name" value="Glutaredoxin"/>
    <property type="match status" value="1"/>
</dbReference>
<dbReference type="InterPro" id="IPR004045">
    <property type="entry name" value="Glutathione_S-Trfase_N"/>
</dbReference>
<evidence type="ECO:0000259" key="9">
    <source>
        <dbReference type="PROSITE" id="PS50405"/>
    </source>
</evidence>
<dbReference type="GeneID" id="106774513"/>
<dbReference type="GO" id="GO:0004364">
    <property type="term" value="F:glutathione transferase activity"/>
    <property type="evidence" value="ECO:0007669"/>
    <property type="project" value="UniProtKB-EC"/>
</dbReference>
<dbReference type="PROSITE" id="PS50405">
    <property type="entry name" value="GST_CTER"/>
    <property type="match status" value="1"/>
</dbReference>
<dbReference type="InterPro" id="IPR034347">
    <property type="entry name" value="GST_Phi_C"/>
</dbReference>
<dbReference type="GO" id="GO:0005829">
    <property type="term" value="C:cytosol"/>
    <property type="evidence" value="ECO:0007669"/>
    <property type="project" value="UniProtKB-SubCell"/>
</dbReference>
<reference evidence="11" key="2">
    <citation type="submission" date="2025-08" db="UniProtKB">
        <authorList>
            <consortium name="RefSeq"/>
        </authorList>
    </citation>
    <scope>IDENTIFICATION</scope>
    <source>
        <tissue evidence="11">Leaf</tissue>
    </source>
</reference>
<dbReference type="Gramene" id="Vradi10g04530.1">
    <property type="protein sequence ID" value="Vradi10g04530.1"/>
    <property type="gene ID" value="Vradi10g04540"/>
</dbReference>
<dbReference type="InterPro" id="IPR036249">
    <property type="entry name" value="Thioredoxin-like_sf"/>
</dbReference>
<dbReference type="PANTHER" id="PTHR43900">
    <property type="entry name" value="GLUTATHIONE S-TRANSFERASE RHO"/>
    <property type="match status" value="1"/>
</dbReference>
<evidence type="ECO:0000256" key="3">
    <source>
        <dbReference type="ARBA" id="ARBA00012452"/>
    </source>
</evidence>
<dbReference type="Gene3D" id="1.20.1050.10">
    <property type="match status" value="1"/>
</dbReference>
<dbReference type="GO" id="GO:0006749">
    <property type="term" value="P:glutathione metabolic process"/>
    <property type="evidence" value="ECO:0007669"/>
    <property type="project" value="TreeGrafter"/>
</dbReference>
<dbReference type="InterPro" id="IPR010987">
    <property type="entry name" value="Glutathione-S-Trfase_C-like"/>
</dbReference>
<dbReference type="SMR" id="A0A1S3VFG7"/>
<dbReference type="InterPro" id="IPR036282">
    <property type="entry name" value="Glutathione-S-Trfase_C_sf"/>
</dbReference>
<dbReference type="SUPFAM" id="SSF52833">
    <property type="entry name" value="Thioredoxin-like"/>
    <property type="match status" value="1"/>
</dbReference>
<dbReference type="FunFam" id="3.40.30.10:FF:000016">
    <property type="entry name" value="Glutathione S-transferase F2"/>
    <property type="match status" value="1"/>
</dbReference>
<proteinExistence type="inferred from homology"/>
<dbReference type="CDD" id="cd03187">
    <property type="entry name" value="GST_C_Phi"/>
    <property type="match status" value="1"/>
</dbReference>
<keyword evidence="4" id="KW-0963">Cytoplasm</keyword>
<comment type="subcellular location">
    <subcellularLocation>
        <location evidence="1">Cytoplasm</location>
        <location evidence="1">Cytosol</location>
    </subcellularLocation>
</comment>
<dbReference type="FunFam" id="1.20.1050.10:FF:000004">
    <property type="entry name" value="Glutathione S-transferase F2"/>
    <property type="match status" value="1"/>
</dbReference>
<organism evidence="10 11">
    <name type="scientific">Vigna radiata var. radiata</name>
    <name type="common">Mung bean</name>
    <name type="synonym">Phaseolus aureus</name>
    <dbReference type="NCBI Taxonomy" id="3916"/>
    <lineage>
        <taxon>Eukaryota</taxon>
        <taxon>Viridiplantae</taxon>
        <taxon>Streptophyta</taxon>
        <taxon>Embryophyta</taxon>
        <taxon>Tracheophyta</taxon>
        <taxon>Spermatophyta</taxon>
        <taxon>Magnoliopsida</taxon>
        <taxon>eudicotyledons</taxon>
        <taxon>Gunneridae</taxon>
        <taxon>Pentapetalae</taxon>
        <taxon>rosids</taxon>
        <taxon>fabids</taxon>
        <taxon>Fabales</taxon>
        <taxon>Fabaceae</taxon>
        <taxon>Papilionoideae</taxon>
        <taxon>50 kb inversion clade</taxon>
        <taxon>NPAAA clade</taxon>
        <taxon>indigoferoid/millettioid clade</taxon>
        <taxon>Phaseoleae</taxon>
        <taxon>Vigna</taxon>
    </lineage>
</organism>
<evidence type="ECO:0000256" key="5">
    <source>
        <dbReference type="ARBA" id="ARBA00022575"/>
    </source>
</evidence>
<dbReference type="AlphaFoldDB" id="A0A1S3VFG7"/>
<evidence type="ECO:0000256" key="1">
    <source>
        <dbReference type="ARBA" id="ARBA00004514"/>
    </source>
</evidence>
<keyword evidence="5" id="KW-0216">Detoxification</keyword>
<dbReference type="PANTHER" id="PTHR43900:SF54">
    <property type="entry name" value="GLUTATHIONE S-TRANSFERASE F12"/>
    <property type="match status" value="1"/>
</dbReference>
<dbReference type="GO" id="GO:0043295">
    <property type="term" value="F:glutathione binding"/>
    <property type="evidence" value="ECO:0007669"/>
    <property type="project" value="TreeGrafter"/>
</dbReference>
<dbReference type="SFLD" id="SFLDS00019">
    <property type="entry name" value="Glutathione_Transferase_(cytos"/>
    <property type="match status" value="1"/>
</dbReference>
<dbReference type="SFLD" id="SFLDG00358">
    <property type="entry name" value="Main_(cytGST)"/>
    <property type="match status" value="1"/>
</dbReference>
<dbReference type="RefSeq" id="XP_014517020.1">
    <property type="nucleotide sequence ID" value="XM_014661534.2"/>
</dbReference>
<dbReference type="EC" id="2.5.1.18" evidence="3"/>
<gene>
    <name evidence="11" type="primary">LOC106774513</name>
</gene>
<protein>
    <recommendedName>
        <fullName evidence="3">glutathione transferase</fullName>
        <ecNumber evidence="3">2.5.1.18</ecNumber>
    </recommendedName>
</protein>
<dbReference type="Proteomes" id="UP000087766">
    <property type="component" value="Chromosome 10"/>
</dbReference>
<keyword evidence="10" id="KW-1185">Reference proteome</keyword>
<evidence type="ECO:0000259" key="8">
    <source>
        <dbReference type="PROSITE" id="PS50404"/>
    </source>
</evidence>
<evidence type="ECO:0000313" key="11">
    <source>
        <dbReference type="RefSeq" id="XP_014517020.1"/>
    </source>
</evidence>
<feature type="domain" description="GST N-terminal" evidence="8">
    <location>
        <begin position="1"/>
        <end position="82"/>
    </location>
</feature>
<keyword evidence="6" id="KW-0808">Transferase</keyword>
<evidence type="ECO:0000256" key="4">
    <source>
        <dbReference type="ARBA" id="ARBA00022490"/>
    </source>
</evidence>
<sequence length="213" mass="24294">MVVKVYGDVRAACPQRVMMCLLEKGVDFELVPIDLQQGQHKTPQFLLLQPFGQVPVVEDGDFRLFESRAIIRYYATKYAERGSELLGKTLEERALVEQWLEVEAHNFNNLCFTIMFQRVILPRMGNVGNLTLADKSEKDLGKVLDVYESRLSESAYLAGDFFSLADLSHLPGLGHLIEEAKLGHLVTERKNVCAWWQKISSRPAWMKLKDLAH</sequence>
<dbReference type="GO" id="GO:0009407">
    <property type="term" value="P:toxin catabolic process"/>
    <property type="evidence" value="ECO:0007669"/>
    <property type="project" value="UniProtKB-ARBA"/>
</dbReference>
<dbReference type="STRING" id="3916.A0A1S3VFG7"/>